<feature type="compositionally biased region" description="Low complexity" evidence="1">
    <location>
        <begin position="47"/>
        <end position="65"/>
    </location>
</feature>
<feature type="transmembrane region" description="Helical" evidence="2">
    <location>
        <begin position="76"/>
        <end position="98"/>
    </location>
</feature>
<reference evidence="3 4" key="1">
    <citation type="submission" date="2016-10" db="EMBL/GenBank/DDBJ databases">
        <title>Genome sequence of Nocardia seriolae strain EM150506, isolated from Anguila japonica.</title>
        <authorList>
            <person name="Han H.-J."/>
        </authorList>
    </citation>
    <scope>NUCLEOTIDE SEQUENCE [LARGE SCALE GENOMIC DNA]</scope>
    <source>
        <strain evidence="3 4">EM150506</strain>
    </source>
</reference>
<gene>
    <name evidence="3" type="ORF">NS506_04293</name>
</gene>
<proteinExistence type="predicted"/>
<dbReference type="EMBL" id="CP017839">
    <property type="protein sequence ID" value="APA98341.1"/>
    <property type="molecule type" value="Genomic_DNA"/>
</dbReference>
<dbReference type="Proteomes" id="UP000180166">
    <property type="component" value="Chromosome"/>
</dbReference>
<keyword evidence="2" id="KW-1133">Transmembrane helix</keyword>
<dbReference type="AlphaFoldDB" id="A0ABC8AV87"/>
<keyword evidence="2" id="KW-0472">Membrane</keyword>
<organism evidence="3 4">
    <name type="scientific">Nocardia seriolae</name>
    <dbReference type="NCBI Taxonomy" id="37332"/>
    <lineage>
        <taxon>Bacteria</taxon>
        <taxon>Bacillati</taxon>
        <taxon>Actinomycetota</taxon>
        <taxon>Actinomycetes</taxon>
        <taxon>Mycobacteriales</taxon>
        <taxon>Nocardiaceae</taxon>
        <taxon>Nocardia</taxon>
    </lineage>
</organism>
<keyword evidence="3" id="KW-0034">Amyloid</keyword>
<feature type="compositionally biased region" description="Low complexity" evidence="1">
    <location>
        <begin position="107"/>
        <end position="136"/>
    </location>
</feature>
<name>A0ABC8AV87_9NOCA</name>
<evidence type="ECO:0000313" key="4">
    <source>
        <dbReference type="Proteomes" id="UP000180166"/>
    </source>
</evidence>
<feature type="region of interest" description="Disordered" evidence="1">
    <location>
        <begin position="102"/>
        <end position="136"/>
    </location>
</feature>
<protein>
    <submittedName>
        <fullName evidence="3">Major prion protein like protein</fullName>
    </submittedName>
</protein>
<evidence type="ECO:0000313" key="3">
    <source>
        <dbReference type="EMBL" id="APA98341.1"/>
    </source>
</evidence>
<feature type="region of interest" description="Disordered" evidence="1">
    <location>
        <begin position="1"/>
        <end position="69"/>
    </location>
</feature>
<keyword evidence="3" id="KW-0640">Prion</keyword>
<keyword evidence="2" id="KW-0812">Transmembrane</keyword>
<feature type="compositionally biased region" description="Polar residues" evidence="1">
    <location>
        <begin position="17"/>
        <end position="37"/>
    </location>
</feature>
<accession>A0ABC8AV87</accession>
<dbReference type="KEGG" id="nsr:NS506_04293"/>
<evidence type="ECO:0000256" key="1">
    <source>
        <dbReference type="SAM" id="MobiDB-lite"/>
    </source>
</evidence>
<evidence type="ECO:0000256" key="2">
    <source>
        <dbReference type="SAM" id="Phobius"/>
    </source>
</evidence>
<dbReference type="GeneID" id="93375223"/>
<sequence>MQQPGWTGSLPVEGQGWQPTQTNWPAQQGYPQDTGYGQQPGYAQHTGQGQQPGLPQDPGYPQQQGFSQPPKSNTGLIIGVVAGLVVMLAIAVGAIVLVSKDDKSSQADATTTTTTTEATSAPATTRTAPTTTKPAAGGSRFHYTEYGKDWDFKFGDVELHAKYVTGRDFDTCAQIDKAGTLTGLGCQVASEMAWKAEGGELMLTQIVMTMSDSGQADAAYGQFDNKDVKLSDGTYIADFETGKWKAATLGKFVVYTVATATSSVDEATVDKYLSWRSKDTVAALGFR</sequence>
<dbReference type="RefSeq" id="WP_052086629.1">
    <property type="nucleotide sequence ID" value="NZ_AP017900.1"/>
</dbReference>